<dbReference type="InterPro" id="IPR051246">
    <property type="entry name" value="WDR48"/>
</dbReference>
<dbReference type="PANTHER" id="PTHR19862">
    <property type="entry name" value="WD REPEAT-CONTAINING PROTEIN 48"/>
    <property type="match status" value="1"/>
</dbReference>
<protein>
    <submittedName>
        <fullName evidence="1">WD repeat-containing protein 48</fullName>
    </submittedName>
</protein>
<gene>
    <name evidence="1" type="primary">WDR48</name>
    <name evidence="1" type="ORF">TSPGSL018_20265</name>
</gene>
<dbReference type="AlphaFoldDB" id="A0A061QV60"/>
<name>A0A061QV60_9CHLO</name>
<dbReference type="PANTHER" id="PTHR19862:SF14">
    <property type="entry name" value="WD REPEAT-CONTAINING PROTEIN 48"/>
    <property type="match status" value="1"/>
</dbReference>
<dbReference type="EMBL" id="GBEZ01023285">
    <property type="protein sequence ID" value="JAC63593.1"/>
    <property type="molecule type" value="Transcribed_RNA"/>
</dbReference>
<accession>A0A061QV60</accession>
<evidence type="ECO:0000313" key="1">
    <source>
        <dbReference type="EMBL" id="JAC63593.1"/>
    </source>
</evidence>
<reference evidence="1" key="1">
    <citation type="submission" date="2014-05" db="EMBL/GenBank/DDBJ databases">
        <title>The transcriptome of the halophilic microalga Tetraselmis sp. GSL018 isolated from the Great Salt Lake, Utah.</title>
        <authorList>
            <person name="Jinkerson R.E."/>
            <person name="D'Adamo S."/>
            <person name="Posewitz M.C."/>
        </authorList>
    </citation>
    <scope>NUCLEOTIDE SEQUENCE</scope>
    <source>
        <strain evidence="1">GSL018</strain>
    </source>
</reference>
<proteinExistence type="predicted"/>
<dbReference type="GO" id="GO:0000724">
    <property type="term" value="P:double-strand break repair via homologous recombination"/>
    <property type="evidence" value="ECO:0007669"/>
    <property type="project" value="TreeGrafter"/>
</dbReference>
<sequence>LVPTPSCTIHGLPAINEHAVLNDRRRVLTKDTSGQVDLWDVTKGEVVRSYEGADFAETMKSLFQPVSVPQWFTTDIKTGCLQIVLETPQCFLAEIYAQDLGMEKATDDAKVNFGEQMLQGLFSNWAVARSALISAQQQAAKGGESTTEPILPYEGIQGHFVFASAAAADGCSSAERHPPAIMSEY</sequence>
<dbReference type="GO" id="GO:0043130">
    <property type="term" value="F:ubiquitin binding"/>
    <property type="evidence" value="ECO:0007669"/>
    <property type="project" value="TreeGrafter"/>
</dbReference>
<feature type="non-terminal residue" evidence="1">
    <location>
        <position position="185"/>
    </location>
</feature>
<feature type="non-terminal residue" evidence="1">
    <location>
        <position position="1"/>
    </location>
</feature>
<organism evidence="1">
    <name type="scientific">Tetraselmis sp. GSL018</name>
    <dbReference type="NCBI Taxonomy" id="582737"/>
    <lineage>
        <taxon>Eukaryota</taxon>
        <taxon>Viridiplantae</taxon>
        <taxon>Chlorophyta</taxon>
        <taxon>core chlorophytes</taxon>
        <taxon>Chlorodendrophyceae</taxon>
        <taxon>Chlorodendrales</taxon>
        <taxon>Chlorodendraceae</taxon>
        <taxon>Tetraselmis</taxon>
    </lineage>
</organism>